<protein>
    <submittedName>
        <fullName evidence="2">Uncharacterized protein</fullName>
    </submittedName>
</protein>
<evidence type="ECO:0000313" key="3">
    <source>
        <dbReference type="Proteomes" id="UP001215078"/>
    </source>
</evidence>
<organism evidence="2 3">
    <name type="scientific">Bacteroides ovatus</name>
    <dbReference type="NCBI Taxonomy" id="28116"/>
    <lineage>
        <taxon>Bacteria</taxon>
        <taxon>Pseudomonadati</taxon>
        <taxon>Bacteroidota</taxon>
        <taxon>Bacteroidia</taxon>
        <taxon>Bacteroidales</taxon>
        <taxon>Bacteroidaceae</taxon>
        <taxon>Bacteroides</taxon>
    </lineage>
</organism>
<dbReference type="EMBL" id="JAQQPO010000018">
    <property type="protein sequence ID" value="MDC7959579.1"/>
    <property type="molecule type" value="Genomic_DNA"/>
</dbReference>
<sequence>MPTKDMTDGSPAGGQDSPRCCQDYDISGHGYIDSLHYRDNDIPGCGDCNI</sequence>
<evidence type="ECO:0000313" key="2">
    <source>
        <dbReference type="EMBL" id="MDC7959579.1"/>
    </source>
</evidence>
<name>A0AAW6IJ00_BACOV</name>
<dbReference type="RefSeq" id="WP_270601023.1">
    <property type="nucleotide sequence ID" value="NZ_JAQFDJ010000023.1"/>
</dbReference>
<reference evidence="2" key="1">
    <citation type="submission" date="2022-10" db="EMBL/GenBank/DDBJ databases">
        <title>Human gut microbiome strain richness.</title>
        <authorList>
            <person name="Chen-Liaw A."/>
        </authorList>
    </citation>
    <scope>NUCLEOTIDE SEQUENCE</scope>
    <source>
        <strain evidence="2">RTP21484st1_H8_RTP21484_190118</strain>
    </source>
</reference>
<comment type="caution">
    <text evidence="2">The sequence shown here is derived from an EMBL/GenBank/DDBJ whole genome shotgun (WGS) entry which is preliminary data.</text>
</comment>
<accession>A0AAW6IJ00</accession>
<proteinExistence type="predicted"/>
<dbReference type="AlphaFoldDB" id="A0AAW6IJ00"/>
<gene>
    <name evidence="2" type="ORF">PQ628_15330</name>
</gene>
<dbReference type="Proteomes" id="UP001215078">
    <property type="component" value="Unassembled WGS sequence"/>
</dbReference>
<feature type="region of interest" description="Disordered" evidence="1">
    <location>
        <begin position="1"/>
        <end position="20"/>
    </location>
</feature>
<evidence type="ECO:0000256" key="1">
    <source>
        <dbReference type="SAM" id="MobiDB-lite"/>
    </source>
</evidence>